<evidence type="ECO:0000256" key="8">
    <source>
        <dbReference type="ARBA" id="ARBA00023136"/>
    </source>
</evidence>
<sequence length="475" mass="53735">PVPCIPHSLLSLITHLHPVFFSGILITHTHHLSNSTLHHLTQKLLKNYHKGVRPVQNWTQVTTVYLDLSVHAVLDVVRTISLTFIYIWYFFSNSLQIWNDEFLAWNSSMFDGIGEISLPLSAIWAPDIIINEFVDIEKSPDLPYVYVNSSGTIKNNKPIQVVSACSLETYAFPFDTQNCSLTFNSILHTDLDLAFLRSTEDIKKDKKTFVNDGEWELLSVPSTYQVMHSEAGDFVVIRRRPLAYVVNLLIPSIFLMVMDLGSFYLPLSCRTRITFKTSILVGYTVFKVNMSNEVPRSAVSTPLIGVFLTICMVFLVLSLSKSIVLVKFLHTERSSRQNHPLFLHIAILSLFRPASLHPPGCETSSPTAFLMPTKFQVLASNGKLNLDKPRLFSPLISDVLPCHEHRPQVGFLQEALAQLQSISSCIQALDQTAQQEASWLMILYRFDKLLFQGYLLILGLYAITLCSLWAVWSSL</sequence>
<evidence type="ECO:0000256" key="1">
    <source>
        <dbReference type="ARBA" id="ARBA00022448"/>
    </source>
</evidence>
<keyword evidence="12" id="KW-0628">Postsynaptic cell membrane</keyword>
<dbReference type="GO" id="GO:0022850">
    <property type="term" value="F:serotonin-gated monoatomic cation channel activity"/>
    <property type="evidence" value="ECO:0007669"/>
    <property type="project" value="Ensembl"/>
</dbReference>
<dbReference type="GO" id="GO:0098662">
    <property type="term" value="P:inorganic cation transmembrane transport"/>
    <property type="evidence" value="ECO:0007669"/>
    <property type="project" value="Ensembl"/>
</dbReference>
<feature type="transmembrane region" description="Helical" evidence="20">
    <location>
        <begin position="449"/>
        <end position="472"/>
    </location>
</feature>
<dbReference type="GO" id="GO:1904602">
    <property type="term" value="C:serotonin-activated cation-selective channel complex"/>
    <property type="evidence" value="ECO:0007669"/>
    <property type="project" value="Ensembl"/>
</dbReference>
<dbReference type="InterPro" id="IPR036734">
    <property type="entry name" value="Neur_chan_lig-bd_sf"/>
</dbReference>
<keyword evidence="2" id="KW-1003">Cell membrane</keyword>
<dbReference type="InterPro" id="IPR049944">
    <property type="entry name" value="LGIC_TM_5-HT3"/>
</dbReference>
<proteinExistence type="predicted"/>
<feature type="domain" description="Neurotransmitter-gated ion-channel transmembrane" evidence="22">
    <location>
        <begin position="248"/>
        <end position="454"/>
    </location>
</feature>
<reference evidence="24" key="1">
    <citation type="submission" date="2018-12" db="EMBL/GenBank/DDBJ databases">
        <authorList>
            <person name="Yazar S."/>
        </authorList>
    </citation>
    <scope>NUCLEOTIDE SEQUENCE [LARGE SCALE GENOMIC DNA]</scope>
</reference>
<dbReference type="InterPro" id="IPR036719">
    <property type="entry name" value="Neuro-gated_channel_TM_sf"/>
</dbReference>
<dbReference type="PANTHER" id="PTHR18945">
    <property type="entry name" value="NEUROTRANSMITTER GATED ION CHANNEL"/>
    <property type="match status" value="1"/>
</dbReference>
<dbReference type="SUPFAM" id="SSF63712">
    <property type="entry name" value="Nicotinic receptor ligand binding domain-like"/>
    <property type="match status" value="1"/>
</dbReference>
<evidence type="ECO:0000256" key="4">
    <source>
        <dbReference type="ARBA" id="ARBA00022729"/>
    </source>
</evidence>
<dbReference type="PRINTS" id="PR01708">
    <property type="entry name" value="5HT3RECEPTOR"/>
</dbReference>
<gene>
    <name evidence="23" type="primary">HTR3B</name>
</gene>
<dbReference type="Gene3D" id="2.70.170.10">
    <property type="entry name" value="Neurotransmitter-gated ion-channel ligand-binding domain"/>
    <property type="match status" value="1"/>
</dbReference>
<evidence type="ECO:0000256" key="18">
    <source>
        <dbReference type="ARBA" id="ARBA00036634"/>
    </source>
</evidence>
<dbReference type="STRING" id="29139.ENSVURP00010024633"/>
<dbReference type="AlphaFoldDB" id="A0A4X2LL24"/>
<keyword evidence="8 20" id="KW-0472">Membrane</keyword>
<dbReference type="PRINTS" id="PR00252">
    <property type="entry name" value="NRIONCHANNEL"/>
</dbReference>
<evidence type="ECO:0000256" key="17">
    <source>
        <dbReference type="ARBA" id="ARBA00036239"/>
    </source>
</evidence>
<keyword evidence="9" id="KW-1015">Disulfide bond</keyword>
<evidence type="ECO:0000256" key="5">
    <source>
        <dbReference type="ARBA" id="ARBA00022989"/>
    </source>
</evidence>
<dbReference type="InterPro" id="IPR006029">
    <property type="entry name" value="Neurotrans-gated_channel_TM"/>
</dbReference>
<evidence type="ECO:0000259" key="22">
    <source>
        <dbReference type="Pfam" id="PF02932"/>
    </source>
</evidence>
<evidence type="ECO:0000256" key="13">
    <source>
        <dbReference type="ARBA" id="ARBA00023286"/>
    </source>
</evidence>
<dbReference type="CDD" id="cd19063">
    <property type="entry name" value="LGIC_TM_5-HT3"/>
    <property type="match status" value="1"/>
</dbReference>
<keyword evidence="6" id="KW-0770">Synapse</keyword>
<keyword evidence="10" id="KW-0675">Receptor</keyword>
<evidence type="ECO:0000256" key="14">
    <source>
        <dbReference type="ARBA" id="ARBA00023303"/>
    </source>
</evidence>
<evidence type="ECO:0000313" key="23">
    <source>
        <dbReference type="Ensembl" id="ENSVURP00010024633.1"/>
    </source>
</evidence>
<dbReference type="SUPFAM" id="SSF90112">
    <property type="entry name" value="Neurotransmitter-gated ion-channel transmembrane pore"/>
    <property type="match status" value="1"/>
</dbReference>
<dbReference type="GeneTree" id="ENSGT00940000158478"/>
<dbReference type="Pfam" id="PF02932">
    <property type="entry name" value="Neur_chan_memb"/>
    <property type="match status" value="1"/>
</dbReference>
<evidence type="ECO:0000256" key="16">
    <source>
        <dbReference type="ARBA" id="ARBA00034430"/>
    </source>
</evidence>
<feature type="transmembrane region" description="Helical" evidence="20">
    <location>
        <begin position="242"/>
        <end position="265"/>
    </location>
</feature>
<dbReference type="GO" id="GO:0009986">
    <property type="term" value="C:cell surface"/>
    <property type="evidence" value="ECO:0007669"/>
    <property type="project" value="Ensembl"/>
</dbReference>
<reference evidence="23" key="2">
    <citation type="submission" date="2025-08" db="UniProtKB">
        <authorList>
            <consortium name="Ensembl"/>
        </authorList>
    </citation>
    <scope>IDENTIFICATION</scope>
</reference>
<keyword evidence="3 20" id="KW-0812">Transmembrane</keyword>
<feature type="transmembrane region" description="Helical" evidence="20">
    <location>
        <begin position="303"/>
        <end position="326"/>
    </location>
</feature>
<feature type="transmembrane region" description="Helical" evidence="20">
    <location>
        <begin position="68"/>
        <end position="91"/>
    </location>
</feature>
<organism evidence="23 24">
    <name type="scientific">Vombatus ursinus</name>
    <name type="common">Common wombat</name>
    <dbReference type="NCBI Taxonomy" id="29139"/>
    <lineage>
        <taxon>Eukaryota</taxon>
        <taxon>Metazoa</taxon>
        <taxon>Chordata</taxon>
        <taxon>Craniata</taxon>
        <taxon>Vertebrata</taxon>
        <taxon>Euteleostomi</taxon>
        <taxon>Mammalia</taxon>
        <taxon>Metatheria</taxon>
        <taxon>Diprotodontia</taxon>
        <taxon>Vombatidae</taxon>
        <taxon>Vombatus</taxon>
    </lineage>
</organism>
<comment type="catalytic activity">
    <reaction evidence="16">
        <text>K(+)(in) = K(+)(out)</text>
        <dbReference type="Rhea" id="RHEA:29463"/>
        <dbReference type="ChEBI" id="CHEBI:29103"/>
    </reaction>
</comment>
<dbReference type="Pfam" id="PF02931">
    <property type="entry name" value="Neur_chan_LBD"/>
    <property type="match status" value="1"/>
</dbReference>
<feature type="domain" description="Neurotransmitter-gated ion-channel ligand-binding" evidence="21">
    <location>
        <begin position="39"/>
        <end position="226"/>
    </location>
</feature>
<dbReference type="FunFam" id="2.70.170.10:FF:000017">
    <property type="entry name" value="5-hydroxytryptamine receptor 3A"/>
    <property type="match status" value="1"/>
</dbReference>
<comment type="catalytic activity">
    <reaction evidence="17">
        <text>Na(+)(in) = Na(+)(out)</text>
        <dbReference type="Rhea" id="RHEA:34963"/>
        <dbReference type="ChEBI" id="CHEBI:29101"/>
    </reaction>
</comment>
<dbReference type="InterPro" id="IPR006202">
    <property type="entry name" value="Neur_chan_lig-bd"/>
</dbReference>
<comment type="subcellular location">
    <subcellularLocation>
        <location evidence="15">Postsynaptic cell membrane</location>
        <topology evidence="15">Multi-pass membrane protein</topology>
    </subcellularLocation>
</comment>
<dbReference type="Proteomes" id="UP000314987">
    <property type="component" value="Unassembled WGS sequence"/>
</dbReference>
<keyword evidence="7" id="KW-0406">Ion transport</keyword>
<evidence type="ECO:0000256" key="7">
    <source>
        <dbReference type="ARBA" id="ARBA00023065"/>
    </source>
</evidence>
<accession>A0A4X2LL24</accession>
<keyword evidence="5 20" id="KW-1133">Transmembrane helix</keyword>
<dbReference type="InterPro" id="IPR008133">
    <property type="entry name" value="5HT3_rcpt_A"/>
</dbReference>
<dbReference type="Gene3D" id="1.20.58.390">
    <property type="entry name" value="Neurotransmitter-gated ion-channel transmembrane domain"/>
    <property type="match status" value="1"/>
</dbReference>
<reference evidence="23" key="3">
    <citation type="submission" date="2025-09" db="UniProtKB">
        <authorList>
            <consortium name="Ensembl"/>
        </authorList>
    </citation>
    <scope>IDENTIFICATION</scope>
</reference>
<evidence type="ECO:0000256" key="6">
    <source>
        <dbReference type="ARBA" id="ARBA00023018"/>
    </source>
</evidence>
<evidence type="ECO:0000259" key="21">
    <source>
        <dbReference type="Pfam" id="PF02931"/>
    </source>
</evidence>
<evidence type="ECO:0000256" key="10">
    <source>
        <dbReference type="ARBA" id="ARBA00023170"/>
    </source>
</evidence>
<dbReference type="InterPro" id="IPR038050">
    <property type="entry name" value="Neuro_actylchol_rec"/>
</dbReference>
<dbReference type="InterPro" id="IPR008132">
    <property type="entry name" value="5HT3_rcpt"/>
</dbReference>
<evidence type="ECO:0000256" key="12">
    <source>
        <dbReference type="ARBA" id="ARBA00023257"/>
    </source>
</evidence>
<evidence type="ECO:0000256" key="19">
    <source>
        <dbReference type="ARBA" id="ARBA00037540"/>
    </source>
</evidence>
<dbReference type="PRINTS" id="PR01709">
    <property type="entry name" value="5HT3ARECEPTR"/>
</dbReference>
<keyword evidence="24" id="KW-1185">Reference proteome</keyword>
<dbReference type="Ensembl" id="ENSVURT00010028033.1">
    <property type="protein sequence ID" value="ENSVURP00010024633.1"/>
    <property type="gene ID" value="ENSVURG00010018718.1"/>
</dbReference>
<keyword evidence="11" id="KW-0325">Glycoprotein</keyword>
<keyword evidence="14" id="KW-0407">Ion channel</keyword>
<evidence type="ECO:0000256" key="2">
    <source>
        <dbReference type="ARBA" id="ARBA00022475"/>
    </source>
</evidence>
<evidence type="ECO:0000313" key="24">
    <source>
        <dbReference type="Proteomes" id="UP000314987"/>
    </source>
</evidence>
<evidence type="ECO:0000256" key="20">
    <source>
        <dbReference type="SAM" id="Phobius"/>
    </source>
</evidence>
<evidence type="ECO:0000256" key="15">
    <source>
        <dbReference type="ARBA" id="ARBA00034104"/>
    </source>
</evidence>
<name>A0A4X2LL24_VOMUR</name>
<comment type="function">
    <text evidence="19">Forms serotonin (5-hydroxytryptamine/5-HT3)-activated cation-selective channel complexes, which when activated cause fast, depolarizing responses in neurons.</text>
</comment>
<keyword evidence="4" id="KW-0732">Signal</keyword>
<dbReference type="GO" id="GO:0045211">
    <property type="term" value="C:postsynaptic membrane"/>
    <property type="evidence" value="ECO:0007669"/>
    <property type="project" value="UniProtKB-SubCell"/>
</dbReference>
<comment type="catalytic activity">
    <reaction evidence="18">
        <text>Ca(2+)(in) = Ca(2+)(out)</text>
        <dbReference type="Rhea" id="RHEA:29671"/>
        <dbReference type="ChEBI" id="CHEBI:29108"/>
    </reaction>
</comment>
<dbReference type="InterPro" id="IPR006201">
    <property type="entry name" value="Neur_channel"/>
</dbReference>
<evidence type="ECO:0000256" key="9">
    <source>
        <dbReference type="ARBA" id="ARBA00023157"/>
    </source>
</evidence>
<keyword evidence="1" id="KW-0813">Transport</keyword>
<protein>
    <submittedName>
        <fullName evidence="23">5-hydroxytryptamine receptor 3B</fullName>
    </submittedName>
</protein>
<keyword evidence="13" id="KW-1071">Ligand-gated ion channel</keyword>
<dbReference type="GO" id="GO:0140227">
    <property type="term" value="P:serotonin-gated cation-selective signaling pathway"/>
    <property type="evidence" value="ECO:0007669"/>
    <property type="project" value="Ensembl"/>
</dbReference>
<evidence type="ECO:0000256" key="11">
    <source>
        <dbReference type="ARBA" id="ARBA00023180"/>
    </source>
</evidence>
<evidence type="ECO:0000256" key="3">
    <source>
        <dbReference type="ARBA" id="ARBA00022692"/>
    </source>
</evidence>